<evidence type="ECO:0000259" key="5">
    <source>
        <dbReference type="Pfam" id="PF03066"/>
    </source>
</evidence>
<name>A0A6P8Q980_GEOSA</name>
<dbReference type="Pfam" id="PF03066">
    <property type="entry name" value="Nucleoplasmin"/>
    <property type="match status" value="1"/>
</dbReference>
<dbReference type="GO" id="GO:0042393">
    <property type="term" value="F:histone binding"/>
    <property type="evidence" value="ECO:0007669"/>
    <property type="project" value="TreeGrafter"/>
</dbReference>
<dbReference type="InterPro" id="IPR024057">
    <property type="entry name" value="Nucleoplasmin_core_dom"/>
</dbReference>
<dbReference type="SUPFAM" id="SSF69203">
    <property type="entry name" value="Nucleoplasmin-like core domain"/>
    <property type="match status" value="1"/>
</dbReference>
<feature type="domain" description="Nucleoplasmin core" evidence="5">
    <location>
        <begin position="27"/>
        <end position="128"/>
    </location>
</feature>
<feature type="compositionally biased region" description="Acidic residues" evidence="4">
    <location>
        <begin position="134"/>
        <end position="160"/>
    </location>
</feature>
<dbReference type="RefSeq" id="XP_033796032.1">
    <property type="nucleotide sequence ID" value="XM_033940141.1"/>
</dbReference>
<dbReference type="GeneID" id="117358661"/>
<evidence type="ECO:0000256" key="2">
    <source>
        <dbReference type="ARBA" id="ARBA00010744"/>
    </source>
</evidence>
<protein>
    <submittedName>
        <fullName evidence="7">Nucleoplasmin-3</fullName>
    </submittedName>
</protein>
<organism evidence="6 7">
    <name type="scientific">Geotrypetes seraphini</name>
    <name type="common">Gaboon caecilian</name>
    <name type="synonym">Caecilia seraphini</name>
    <dbReference type="NCBI Taxonomy" id="260995"/>
    <lineage>
        <taxon>Eukaryota</taxon>
        <taxon>Metazoa</taxon>
        <taxon>Chordata</taxon>
        <taxon>Craniata</taxon>
        <taxon>Vertebrata</taxon>
        <taxon>Euteleostomi</taxon>
        <taxon>Amphibia</taxon>
        <taxon>Gymnophiona</taxon>
        <taxon>Geotrypetes</taxon>
    </lineage>
</organism>
<dbReference type="InParanoid" id="A0A6P8Q980"/>
<dbReference type="CTD" id="10360"/>
<dbReference type="FunCoup" id="A0A6P8Q980">
    <property type="interactions" value="1630"/>
</dbReference>
<dbReference type="GO" id="GO:0005737">
    <property type="term" value="C:cytoplasm"/>
    <property type="evidence" value="ECO:0007669"/>
    <property type="project" value="TreeGrafter"/>
</dbReference>
<comment type="similarity">
    <text evidence="2">Belongs to the nucleoplasmin family.</text>
</comment>
<comment type="subcellular location">
    <subcellularLocation>
        <location evidence="1">Nucleus</location>
    </subcellularLocation>
</comment>
<dbReference type="FunFam" id="2.60.120.340:FF:000011">
    <property type="entry name" value="Nucleophosmin/nucleoplasmin 3"/>
    <property type="match status" value="1"/>
</dbReference>
<dbReference type="InterPro" id="IPR004301">
    <property type="entry name" value="Nucleoplasmin"/>
</dbReference>
<dbReference type="GO" id="GO:0005654">
    <property type="term" value="C:nucleoplasm"/>
    <property type="evidence" value="ECO:0007669"/>
    <property type="project" value="TreeGrafter"/>
</dbReference>
<dbReference type="GO" id="GO:0006338">
    <property type="term" value="P:chromatin remodeling"/>
    <property type="evidence" value="ECO:0007669"/>
    <property type="project" value="TreeGrafter"/>
</dbReference>
<evidence type="ECO:0000256" key="3">
    <source>
        <dbReference type="ARBA" id="ARBA00023242"/>
    </source>
</evidence>
<gene>
    <name evidence="7" type="primary">NPM3</name>
</gene>
<dbReference type="GO" id="GO:0003723">
    <property type="term" value="F:RNA binding"/>
    <property type="evidence" value="ECO:0007669"/>
    <property type="project" value="TreeGrafter"/>
</dbReference>
<dbReference type="GO" id="GO:0005730">
    <property type="term" value="C:nucleolus"/>
    <property type="evidence" value="ECO:0007669"/>
    <property type="project" value="TreeGrafter"/>
</dbReference>
<evidence type="ECO:0000256" key="1">
    <source>
        <dbReference type="ARBA" id="ARBA00004123"/>
    </source>
</evidence>
<feature type="region of interest" description="Disordered" evidence="4">
    <location>
        <begin position="134"/>
        <end position="172"/>
    </location>
</feature>
<dbReference type="AlphaFoldDB" id="A0A6P8Q980"/>
<evidence type="ECO:0000256" key="4">
    <source>
        <dbReference type="SAM" id="MobiDB-lite"/>
    </source>
</evidence>
<dbReference type="PANTHER" id="PTHR22747:SF13">
    <property type="entry name" value="NUCLEOPLASMIN-3"/>
    <property type="match status" value="1"/>
</dbReference>
<keyword evidence="6" id="KW-1185">Reference proteome</keyword>
<dbReference type="PANTHER" id="PTHR22747">
    <property type="entry name" value="NUCLEOPLASMIN"/>
    <property type="match status" value="1"/>
</dbReference>
<evidence type="ECO:0000313" key="6">
    <source>
        <dbReference type="Proteomes" id="UP000515159"/>
    </source>
</evidence>
<dbReference type="Proteomes" id="UP000515159">
    <property type="component" value="Chromosome 4"/>
</dbReference>
<sequence length="172" mass="19074">MAAFLKLESVECPRFRGRVPARAESFLFGCELSSSTPNFTFKVDEDNGFEHILSVQMVCLGEGVQDECNIVEAVALNHLNKEIAIPIASLKLACQSMVNLERFNLQPPVSFRLMSGSGPVYVTGHHLIVHDNVEEEGTEESDYSDDIEGSDFDAESEEEITPIKPAIKKQRV</sequence>
<keyword evidence="3" id="KW-0539">Nucleus</keyword>
<dbReference type="Gene3D" id="2.60.120.340">
    <property type="entry name" value="Nucleoplasmin core domain"/>
    <property type="match status" value="1"/>
</dbReference>
<dbReference type="GO" id="GO:0003682">
    <property type="term" value="F:chromatin binding"/>
    <property type="evidence" value="ECO:0007669"/>
    <property type="project" value="TreeGrafter"/>
</dbReference>
<dbReference type="InterPro" id="IPR036824">
    <property type="entry name" value="Nucleoplasmin_core_dom_sf"/>
</dbReference>
<accession>A0A6P8Q980</accession>
<proteinExistence type="inferred from homology"/>
<reference evidence="7" key="1">
    <citation type="submission" date="2025-08" db="UniProtKB">
        <authorList>
            <consortium name="RefSeq"/>
        </authorList>
    </citation>
    <scope>IDENTIFICATION</scope>
</reference>
<evidence type="ECO:0000313" key="7">
    <source>
        <dbReference type="RefSeq" id="XP_033796032.1"/>
    </source>
</evidence>
<dbReference type="KEGG" id="gsh:117358661"/>
<dbReference type="OrthoDB" id="9900353at2759"/>